<evidence type="ECO:0000313" key="2">
    <source>
        <dbReference type="EMBL" id="RKD25578.1"/>
    </source>
</evidence>
<name>A0A419SMQ9_9BACL</name>
<evidence type="ECO:0000256" key="1">
    <source>
        <dbReference type="ARBA" id="ARBA00005721"/>
    </source>
</evidence>
<keyword evidence="3" id="KW-1185">Reference proteome</keyword>
<reference evidence="2 3" key="1">
    <citation type="submission" date="2016-08" db="EMBL/GenBank/DDBJ databases">
        <title>Novel Firmicute Genomes.</title>
        <authorList>
            <person name="Poppleton D.I."/>
            <person name="Gribaldo S."/>
        </authorList>
    </citation>
    <scope>NUCLEOTIDE SEQUENCE [LARGE SCALE GENOMIC DNA]</scope>
    <source>
        <strain evidence="2 3">RAOx-1</strain>
    </source>
</reference>
<organism evidence="2 3">
    <name type="scientific">Ammoniphilus oxalaticus</name>
    <dbReference type="NCBI Taxonomy" id="66863"/>
    <lineage>
        <taxon>Bacteria</taxon>
        <taxon>Bacillati</taxon>
        <taxon>Bacillota</taxon>
        <taxon>Bacilli</taxon>
        <taxon>Bacillales</taxon>
        <taxon>Paenibacillaceae</taxon>
        <taxon>Aneurinibacillus group</taxon>
        <taxon>Ammoniphilus</taxon>
    </lineage>
</organism>
<gene>
    <name evidence="2" type="ORF">BEP19_01135</name>
</gene>
<comment type="caution">
    <text evidence="2">The sequence shown here is derived from an EMBL/GenBank/DDBJ whole genome shotgun (WGS) entry which is preliminary data.</text>
</comment>
<accession>A0A419SMQ9</accession>
<evidence type="ECO:0000313" key="3">
    <source>
        <dbReference type="Proteomes" id="UP000284219"/>
    </source>
</evidence>
<dbReference type="RefSeq" id="WP_120188247.1">
    <property type="nucleotide sequence ID" value="NZ_MCHY01000006.1"/>
</dbReference>
<dbReference type="Pfam" id="PF03780">
    <property type="entry name" value="Asp23"/>
    <property type="match status" value="1"/>
</dbReference>
<dbReference type="OrthoDB" id="9793465at2"/>
<protein>
    <submittedName>
        <fullName evidence="2">Alkaline-shock protein</fullName>
    </submittedName>
</protein>
<sequence length="134" mass="14811">MEMIADFEKTELGRIEIAPEVIEVITGLAAAEVDGVAHMSGGFVGDIAERLGRKNLAKGVKVEVGQKEAAVDVFLIVEYGYKIPEVARKIQENVQNAIENMTGLKVVEVNVHIVDVEFKSEKKTEPEEQPHRVR</sequence>
<dbReference type="AlphaFoldDB" id="A0A419SMQ9"/>
<dbReference type="Proteomes" id="UP000284219">
    <property type="component" value="Unassembled WGS sequence"/>
</dbReference>
<comment type="similarity">
    <text evidence="1">Belongs to the asp23 family.</text>
</comment>
<dbReference type="InterPro" id="IPR005531">
    <property type="entry name" value="Asp23"/>
</dbReference>
<proteinExistence type="inferred from homology"/>
<dbReference type="EMBL" id="MCHY01000006">
    <property type="protein sequence ID" value="RKD25578.1"/>
    <property type="molecule type" value="Genomic_DNA"/>
</dbReference>
<dbReference type="PANTHER" id="PTHR34297:SF2">
    <property type="entry name" value="ASP23_GLS24 FAMILY ENVELOPE STRESS RESPONSE PROTEIN"/>
    <property type="match status" value="1"/>
</dbReference>
<dbReference type="PANTHER" id="PTHR34297">
    <property type="entry name" value="HYPOTHETICAL CYTOSOLIC PROTEIN-RELATED"/>
    <property type="match status" value="1"/>
</dbReference>